<dbReference type="AlphaFoldDB" id="A0A834T682"/>
<dbReference type="EMBL" id="JAAIUW010000009">
    <property type="protein sequence ID" value="KAF7814921.1"/>
    <property type="molecule type" value="Genomic_DNA"/>
</dbReference>
<protein>
    <submittedName>
        <fullName evidence="1">Uncharacterized protein</fullName>
    </submittedName>
</protein>
<keyword evidence="2" id="KW-1185">Reference proteome</keyword>
<organism evidence="1 2">
    <name type="scientific">Senna tora</name>
    <dbReference type="NCBI Taxonomy" id="362788"/>
    <lineage>
        <taxon>Eukaryota</taxon>
        <taxon>Viridiplantae</taxon>
        <taxon>Streptophyta</taxon>
        <taxon>Embryophyta</taxon>
        <taxon>Tracheophyta</taxon>
        <taxon>Spermatophyta</taxon>
        <taxon>Magnoliopsida</taxon>
        <taxon>eudicotyledons</taxon>
        <taxon>Gunneridae</taxon>
        <taxon>Pentapetalae</taxon>
        <taxon>rosids</taxon>
        <taxon>fabids</taxon>
        <taxon>Fabales</taxon>
        <taxon>Fabaceae</taxon>
        <taxon>Caesalpinioideae</taxon>
        <taxon>Cassia clade</taxon>
        <taxon>Senna</taxon>
    </lineage>
</organism>
<reference evidence="1" key="1">
    <citation type="submission" date="2020-09" db="EMBL/GenBank/DDBJ databases">
        <title>Genome-Enabled Discovery of Anthraquinone Biosynthesis in Senna tora.</title>
        <authorList>
            <person name="Kang S.-H."/>
            <person name="Pandey R.P."/>
            <person name="Lee C.-M."/>
            <person name="Sim J.-S."/>
            <person name="Jeong J.-T."/>
            <person name="Choi B.-S."/>
            <person name="Jung M."/>
            <person name="Ginzburg D."/>
            <person name="Zhao K."/>
            <person name="Won S.Y."/>
            <person name="Oh T.-J."/>
            <person name="Yu Y."/>
            <person name="Kim N.-H."/>
            <person name="Lee O.R."/>
            <person name="Lee T.-H."/>
            <person name="Bashyal P."/>
            <person name="Kim T.-S."/>
            <person name="Lee W.-H."/>
            <person name="Kawkins C."/>
            <person name="Kim C.-K."/>
            <person name="Kim J.S."/>
            <person name="Ahn B.O."/>
            <person name="Rhee S.Y."/>
            <person name="Sohng J.K."/>
        </authorList>
    </citation>
    <scope>NUCLEOTIDE SEQUENCE</scope>
    <source>
        <tissue evidence="1">Leaf</tissue>
    </source>
</reference>
<dbReference type="Proteomes" id="UP000634136">
    <property type="component" value="Unassembled WGS sequence"/>
</dbReference>
<sequence>MENPIAQTYQEETKAVTTLRSEFRKNMVHGENFDLGLQENLSYNSPESILNFGAKSNLMDQFMKAHDYPRKVLGSSCNETKGRKCEIMADKWWWHNWLYL</sequence>
<name>A0A834T682_9FABA</name>
<evidence type="ECO:0000313" key="2">
    <source>
        <dbReference type="Proteomes" id="UP000634136"/>
    </source>
</evidence>
<comment type="caution">
    <text evidence="1">The sequence shown here is derived from an EMBL/GenBank/DDBJ whole genome shotgun (WGS) entry which is preliminary data.</text>
</comment>
<gene>
    <name evidence="1" type="ORF">G2W53_028890</name>
</gene>
<proteinExistence type="predicted"/>
<evidence type="ECO:0000313" key="1">
    <source>
        <dbReference type="EMBL" id="KAF7814921.1"/>
    </source>
</evidence>
<accession>A0A834T682</accession>